<dbReference type="Proteomes" id="UP000195062">
    <property type="component" value="Unassembled WGS sequence"/>
</dbReference>
<dbReference type="AlphaFoldDB" id="A0A251XM43"/>
<dbReference type="EMBL" id="MDHH01000001">
    <property type="protein sequence ID" value="OUE04537.1"/>
    <property type="molecule type" value="Genomic_DNA"/>
</dbReference>
<keyword evidence="3" id="KW-1185">Reference proteome</keyword>
<dbReference type="SUPFAM" id="SSF50494">
    <property type="entry name" value="Trypsin-like serine proteases"/>
    <property type="match status" value="1"/>
</dbReference>
<organism evidence="2 3">
    <name type="scientific">Clavibacter michiganensis subsp. michiganensis</name>
    <dbReference type="NCBI Taxonomy" id="33013"/>
    <lineage>
        <taxon>Bacteria</taxon>
        <taxon>Bacillati</taxon>
        <taxon>Actinomycetota</taxon>
        <taxon>Actinomycetes</taxon>
        <taxon>Micrococcales</taxon>
        <taxon>Microbacteriaceae</taxon>
        <taxon>Clavibacter</taxon>
    </lineage>
</organism>
<comment type="caution">
    <text evidence="2">The sequence shown here is derived from an EMBL/GenBank/DDBJ whole genome shotgun (WGS) entry which is preliminary data.</text>
</comment>
<reference evidence="2 3" key="1">
    <citation type="submission" date="2016-08" db="EMBL/GenBank/DDBJ databases">
        <title>Genome sequence of Clavibacter michiganensis subsp. michiganensis strain CASJ007.</title>
        <authorList>
            <person name="Thapa S.P."/>
            <person name="Coaker G."/>
        </authorList>
    </citation>
    <scope>NUCLEOTIDE SEQUENCE [LARGE SCALE GENOMIC DNA]</scope>
    <source>
        <strain evidence="2">CASJ007</strain>
    </source>
</reference>
<sequence>MTAPPSPIVGRRAIAGTGIPSATGTFCTSGHVIGVICDFQPTSLPVGVLRAYEHLAAGQSAAVGALRPGDSGGPVVSKDRRLLGIISGDVPNTHFLVYTPMAQVLHELSSYKLAPAN</sequence>
<evidence type="ECO:0000259" key="1">
    <source>
        <dbReference type="Pfam" id="PF00089"/>
    </source>
</evidence>
<dbReference type="GO" id="GO:0004252">
    <property type="term" value="F:serine-type endopeptidase activity"/>
    <property type="evidence" value="ECO:0007669"/>
    <property type="project" value="InterPro"/>
</dbReference>
<evidence type="ECO:0000313" key="2">
    <source>
        <dbReference type="EMBL" id="OUE04537.1"/>
    </source>
</evidence>
<evidence type="ECO:0000313" key="3">
    <source>
        <dbReference type="Proteomes" id="UP000195062"/>
    </source>
</evidence>
<dbReference type="InterPro" id="IPR009003">
    <property type="entry name" value="Peptidase_S1_PA"/>
</dbReference>
<accession>A0A251XM43</accession>
<dbReference type="Pfam" id="PF00089">
    <property type="entry name" value="Trypsin"/>
    <property type="match status" value="1"/>
</dbReference>
<name>A0A251XM43_CLAMM</name>
<dbReference type="InterPro" id="IPR001254">
    <property type="entry name" value="Trypsin_dom"/>
</dbReference>
<feature type="domain" description="Peptidase S1" evidence="1">
    <location>
        <begin position="65"/>
        <end position="104"/>
    </location>
</feature>
<proteinExistence type="predicted"/>
<protein>
    <recommendedName>
        <fullName evidence="1">Peptidase S1 domain-containing protein</fullName>
    </recommendedName>
</protein>
<dbReference type="GO" id="GO:0006508">
    <property type="term" value="P:proteolysis"/>
    <property type="evidence" value="ECO:0007669"/>
    <property type="project" value="InterPro"/>
</dbReference>
<gene>
    <name evidence="2" type="ORF">CMMCAS07_06295</name>
</gene>